<gene>
    <name evidence="5" type="ORF">BBK36DRAFT_1165408</name>
</gene>
<feature type="domain" description="Nephrocystin 3-like N-terminal" evidence="4">
    <location>
        <begin position="388"/>
        <end position="548"/>
    </location>
</feature>
<evidence type="ECO:0000259" key="4">
    <source>
        <dbReference type="Pfam" id="PF24883"/>
    </source>
</evidence>
<evidence type="ECO:0000256" key="1">
    <source>
        <dbReference type="ARBA" id="ARBA00022574"/>
    </source>
</evidence>
<keyword evidence="6" id="KW-1185">Reference proteome</keyword>
<dbReference type="InterPro" id="IPR019775">
    <property type="entry name" value="WD40_repeat_CS"/>
</dbReference>
<dbReference type="SUPFAM" id="SSF50998">
    <property type="entry name" value="Quinoprotein alcohol dehydrogenase-like"/>
    <property type="match status" value="2"/>
</dbReference>
<dbReference type="Gene3D" id="3.40.50.300">
    <property type="entry name" value="P-loop containing nucleotide triphosphate hydrolases"/>
    <property type="match status" value="1"/>
</dbReference>
<feature type="compositionally biased region" description="Polar residues" evidence="3">
    <location>
        <begin position="72"/>
        <end position="88"/>
    </location>
</feature>
<evidence type="ECO:0000256" key="2">
    <source>
        <dbReference type="ARBA" id="ARBA00022737"/>
    </source>
</evidence>
<dbReference type="RefSeq" id="XP_024754240.1">
    <property type="nucleotide sequence ID" value="XM_024894771.1"/>
</dbReference>
<dbReference type="InterPro" id="IPR015943">
    <property type="entry name" value="WD40/YVTN_repeat-like_dom_sf"/>
</dbReference>
<dbReference type="Gene3D" id="2.130.10.10">
    <property type="entry name" value="YVTN repeat-like/Quinoprotein amine dehydrogenase"/>
    <property type="match status" value="3"/>
</dbReference>
<dbReference type="PANTHER" id="PTHR10039:SF17">
    <property type="entry name" value="FUNGAL STAND N-TERMINAL GOODBYE DOMAIN-CONTAINING PROTEIN-RELATED"/>
    <property type="match status" value="1"/>
</dbReference>
<feature type="region of interest" description="Disordered" evidence="3">
    <location>
        <begin position="71"/>
        <end position="96"/>
    </location>
</feature>
<evidence type="ECO:0000313" key="6">
    <source>
        <dbReference type="Proteomes" id="UP000241546"/>
    </source>
</evidence>
<dbReference type="SUPFAM" id="SSF52540">
    <property type="entry name" value="P-loop containing nucleoside triphosphate hydrolases"/>
    <property type="match status" value="1"/>
</dbReference>
<evidence type="ECO:0000313" key="5">
    <source>
        <dbReference type="EMBL" id="PTB70920.1"/>
    </source>
</evidence>
<dbReference type="Pfam" id="PF00400">
    <property type="entry name" value="WD40"/>
    <property type="match status" value="1"/>
</dbReference>
<proteinExistence type="predicted"/>
<dbReference type="InterPro" id="IPR011047">
    <property type="entry name" value="Quinoprotein_ADH-like_sf"/>
</dbReference>
<dbReference type="OrthoDB" id="4896881at2759"/>
<dbReference type="SMART" id="SM00320">
    <property type="entry name" value="WD40"/>
    <property type="match status" value="6"/>
</dbReference>
<dbReference type="InterPro" id="IPR056884">
    <property type="entry name" value="NPHP3-like_N"/>
</dbReference>
<protein>
    <recommendedName>
        <fullName evidence="4">Nephrocystin 3-like N-terminal domain-containing protein</fullName>
    </recommendedName>
</protein>
<dbReference type="InterPro" id="IPR001680">
    <property type="entry name" value="WD40_rpt"/>
</dbReference>
<dbReference type="GeneID" id="36602889"/>
<dbReference type="EMBL" id="KZ680207">
    <property type="protein sequence ID" value="PTB70920.1"/>
    <property type="molecule type" value="Genomic_DNA"/>
</dbReference>
<dbReference type="PROSITE" id="PS00678">
    <property type="entry name" value="WD_REPEATS_1"/>
    <property type="match status" value="1"/>
</dbReference>
<dbReference type="PANTHER" id="PTHR10039">
    <property type="entry name" value="AMELOGENIN"/>
    <property type="match status" value="1"/>
</dbReference>
<dbReference type="InterPro" id="IPR027417">
    <property type="entry name" value="P-loop_NTPase"/>
</dbReference>
<sequence length="1587" mass="177730">MEKLSQGPELQGSCFETQLLVVSGPTLQVIPMKVWKARRKRSRIVPIFRRNSAHKEIVRAGNVLFTVALSHRPSSPRASPDDQQTGTAGQDRRKGHQVGKQLWDRALLEVKQSKDQHAIKLIDEVGSRLGQEGTTMDVVISITETMERQLKDKKRSTLASSYVEETIYALNQFVSVGDVAVSYDPVHAALPWAFVRAVLVTITSKYQLDAQILGGLASVASLLLQCNMYQRLYLSSHVDPDGAGEALEALKGSLVASYASSLFLLGFVYSHRRRNMAVTAPFLLHEVEKKVKDLDESSRQLTNKADDCERFYASHRGMSSQKLIELVDSLRQSSSYHSKMTHSILLESIQREFILSRLQVAQGAAFDDYSQAFRDECYPGTRLEILDSIYKWAADPSSPAVFWLQGMAGTGKSTIAQTVARKLDGVKLGASFFFKRGDGDRGTARRFFATVASQMIRKQPRLTQILHEIIQEEPEIGGKMLETQFRELWARPFKELSVEPLPEPKTIVVVVDALDECDPPEDAKLLIKLLSETPSVSPIGLKIFLTSRPEYHISLQFGTTSGPRRDLILHRVDEAIVQSDIRAYLKNDMQKYTKQYNQHMERIGQGQSLPYDWPGEETFERLVQMATPLFISAATISRMLRNDQWPATPEEKLEHILEFSTKGEGQVEDLYRSILAQIMGRIPVRARRRYIDEFQKIVGSVILLASPLSVPALSSLLGFQEKELYNKLNPLSSVLDVQSRDAPVKLFHLSYRDFLLEKDSFGDSNGGDPCQWFHIEQVTVHAWLAGQCLQLLSTHLHNDICNVQDPGAVRGEVPLEKIRQCLPPAMVYACLYWIHHVEAGELMLKDGGSEHAFLQTKMLNWVESLAWLERLNEGLEGIRVLKSMVNKASCGEIFRLLEDAERFIFSFRGAIQETPLQIYNSALVFSPSNSIVRKAFASNCPTFIRRMPQVDPHWSACIQTIEPKYEDAGWAVGLELLPNDTMVSGFCGGPVKIWDLDTASCLHEFMIDSDKAQNFAVSADGKLAIMGEKHVQVWNLDDRRCLYTLVHSMGDPYMYVTMIFSATGDCLYALSSAGEYALFDLVRRESKTVRLNRVLDEPGNKCLSKDGKLAALFGQHEVIIWDPYANTIHQELKDIKITISTAIFCQEGEFLIAGALGGEIRFTDIKTGETEKEFNGKIGMVQALAISKNNERLVVGGGHNTSISIWDAKNHVLQHILTGHTTPILHVALSSDGDTLASHSWDAIKIWALPLTSSNPQTNAIGNVRGMVLDRQGQRLYHSELDAIGTWDLSTTRCVKRSEVGSVIVFSDFSPLAAILGMKHAEIWDLTEHCCVQTLQTREKLESSANLDELPPGPLIMDPSALSKDGQLFYSRSYWWSEPKTMYWSTLQTWDTVSGRCLRILSSSERVIIEIVMCPEGQQVALLEAYDTWEPDSETGTVDIRILEVSTGRCICVIHTEAAAESAVFSAKGTQIIAITRNRDAGIFNTSTGEKILGLFLGLGPYDNKPVFPLPPSFLNRELVVHKDMPLEEVRDSLLKEYGISPDRAWLTRRLKRVLWLPPDYRPSCAILSASQLILGCGGRIVTMVLE</sequence>
<dbReference type="Pfam" id="PF24883">
    <property type="entry name" value="NPHP3_N"/>
    <property type="match status" value="1"/>
</dbReference>
<reference evidence="6" key="1">
    <citation type="submission" date="2016-07" db="EMBL/GenBank/DDBJ databases">
        <title>Multiple horizontal gene transfer events from other fungi enriched the ability of initially mycotrophic Trichoderma (Ascomycota) to feed on dead plant biomass.</title>
        <authorList>
            <consortium name="DOE Joint Genome Institute"/>
            <person name="Atanasova L."/>
            <person name="Chenthamara K."/>
            <person name="Zhang J."/>
            <person name="Grujic M."/>
            <person name="Henrissat B."/>
            <person name="Kuo A."/>
            <person name="Aerts A."/>
            <person name="Salamov A."/>
            <person name="Lipzen A."/>
            <person name="Labutti K."/>
            <person name="Barry K."/>
            <person name="Miao Y."/>
            <person name="Rahimi M.J."/>
            <person name="Shen Q."/>
            <person name="Grigoriev I.V."/>
            <person name="Kubicek C.P."/>
            <person name="Druzhinina I.S."/>
        </authorList>
    </citation>
    <scope>NUCLEOTIDE SEQUENCE [LARGE SCALE GENOMIC DNA]</scope>
    <source>
        <strain evidence="6">TUCIM 6016</strain>
    </source>
</reference>
<organism evidence="5 6">
    <name type="scientific">Trichoderma citrinoviride</name>
    <dbReference type="NCBI Taxonomy" id="58853"/>
    <lineage>
        <taxon>Eukaryota</taxon>
        <taxon>Fungi</taxon>
        <taxon>Dikarya</taxon>
        <taxon>Ascomycota</taxon>
        <taxon>Pezizomycotina</taxon>
        <taxon>Sordariomycetes</taxon>
        <taxon>Hypocreomycetidae</taxon>
        <taxon>Hypocreales</taxon>
        <taxon>Hypocreaceae</taxon>
        <taxon>Trichoderma</taxon>
    </lineage>
</organism>
<accession>A0A2T4BNQ3</accession>
<evidence type="ECO:0000256" key="3">
    <source>
        <dbReference type="SAM" id="MobiDB-lite"/>
    </source>
</evidence>
<keyword evidence="1" id="KW-0853">WD repeat</keyword>
<name>A0A2T4BNQ3_9HYPO</name>
<keyword evidence="2" id="KW-0677">Repeat</keyword>
<dbReference type="Proteomes" id="UP000241546">
    <property type="component" value="Unassembled WGS sequence"/>
</dbReference>